<proteinExistence type="predicted"/>
<name>X1G0I8_9ZZZZ</name>
<evidence type="ECO:0008006" key="2">
    <source>
        <dbReference type="Google" id="ProtNLM"/>
    </source>
</evidence>
<evidence type="ECO:0000313" key="1">
    <source>
        <dbReference type="EMBL" id="GAH35099.1"/>
    </source>
</evidence>
<reference evidence="1" key="1">
    <citation type="journal article" date="2014" name="Front. Microbiol.">
        <title>High frequency of phylogenetically diverse reductive dehalogenase-homologous genes in deep subseafloor sedimentary metagenomes.</title>
        <authorList>
            <person name="Kawai M."/>
            <person name="Futagami T."/>
            <person name="Toyoda A."/>
            <person name="Takaki Y."/>
            <person name="Nishi S."/>
            <person name="Hori S."/>
            <person name="Arai W."/>
            <person name="Tsubouchi T."/>
            <person name="Morono Y."/>
            <person name="Uchiyama I."/>
            <person name="Ito T."/>
            <person name="Fujiyama A."/>
            <person name="Inagaki F."/>
            <person name="Takami H."/>
        </authorList>
    </citation>
    <scope>NUCLEOTIDE SEQUENCE</scope>
    <source>
        <strain evidence="1">Expedition CK06-06</strain>
    </source>
</reference>
<dbReference type="NCBIfam" id="TIGR01488">
    <property type="entry name" value="HAD-SF-IB"/>
    <property type="match status" value="1"/>
</dbReference>
<protein>
    <recommendedName>
        <fullName evidence="2">2,3-diketo-5-methylthio-1-phosphopentane phosphatase</fullName>
    </recommendedName>
</protein>
<gene>
    <name evidence="1" type="ORF">S03H2_22240</name>
</gene>
<accession>X1G0I8</accession>
<dbReference type="EMBL" id="BARU01011942">
    <property type="protein sequence ID" value="GAH35099.1"/>
    <property type="molecule type" value="Genomic_DNA"/>
</dbReference>
<dbReference type="Pfam" id="PF12710">
    <property type="entry name" value="HAD"/>
    <property type="match status" value="1"/>
</dbReference>
<feature type="non-terminal residue" evidence="1">
    <location>
        <position position="101"/>
    </location>
</feature>
<comment type="caution">
    <text evidence="1">The sequence shown here is derived from an EMBL/GenBank/DDBJ whole genome shotgun (WGS) entry which is preliminary data.</text>
</comment>
<dbReference type="Gene3D" id="3.40.50.1000">
    <property type="entry name" value="HAD superfamily/HAD-like"/>
    <property type="match status" value="1"/>
</dbReference>
<dbReference type="SUPFAM" id="SSF56784">
    <property type="entry name" value="HAD-like"/>
    <property type="match status" value="1"/>
</dbReference>
<dbReference type="InterPro" id="IPR023214">
    <property type="entry name" value="HAD_sf"/>
</dbReference>
<dbReference type="InterPro" id="IPR036412">
    <property type="entry name" value="HAD-like_sf"/>
</dbReference>
<sequence length="101" mass="11641">MKTLVQCDFDGTITEEDASFFILDAYAEGDWRRLLQEYRERRISVCGFNTVAFSMVKADKPALLQTLKGKVKVRAGFHELVDYCLRKGFKFVIVSNGLDFY</sequence>
<dbReference type="AlphaFoldDB" id="X1G0I8"/>
<organism evidence="1">
    <name type="scientific">marine sediment metagenome</name>
    <dbReference type="NCBI Taxonomy" id="412755"/>
    <lineage>
        <taxon>unclassified sequences</taxon>
        <taxon>metagenomes</taxon>
        <taxon>ecological metagenomes</taxon>
    </lineage>
</organism>